<dbReference type="AlphaFoldDB" id="A0A2T3NIA2"/>
<dbReference type="RefSeq" id="WP_036825187.1">
    <property type="nucleotide sequence ID" value="NZ_JGVO01000615.1"/>
</dbReference>
<evidence type="ECO:0000256" key="4">
    <source>
        <dbReference type="ARBA" id="ARBA00023136"/>
    </source>
</evidence>
<keyword evidence="7" id="KW-1185">Reference proteome</keyword>
<dbReference type="Proteomes" id="UP000241771">
    <property type="component" value="Unassembled WGS sequence"/>
</dbReference>
<sequence length="153" mass="17326">MEQLELKVPPLVLVIIAVGLMVPLALYLPQSEWLQSAGGWLGTLFIVAGGLVAISGVWAFRRSQTTVNPMSPDTVSELVTSGIYRYTRNPMYLGFLLTLIGASCWLASIYTLIPCVLFVRYMTTFQIKPEERALEQLFPHSFPEYKQQVRRWL</sequence>
<name>A0A2T3NIA2_9GAMM</name>
<keyword evidence="2 5" id="KW-0812">Transmembrane</keyword>
<dbReference type="PANTHER" id="PTHR12714">
    <property type="entry name" value="PROTEIN-S ISOPRENYLCYSTEINE O-METHYLTRANSFERASE"/>
    <property type="match status" value="1"/>
</dbReference>
<comment type="caution">
    <text evidence="6">The sequence shown here is derived from an EMBL/GenBank/DDBJ whole genome shotgun (WGS) entry which is preliminary data.</text>
</comment>
<dbReference type="Pfam" id="PF04191">
    <property type="entry name" value="PEMT"/>
    <property type="match status" value="1"/>
</dbReference>
<feature type="transmembrane region" description="Helical" evidence="5">
    <location>
        <begin position="40"/>
        <end position="60"/>
    </location>
</feature>
<keyword evidence="6" id="KW-0808">Transferase</keyword>
<proteinExistence type="predicted"/>
<accession>A0A2T3NIA2</accession>
<evidence type="ECO:0000256" key="2">
    <source>
        <dbReference type="ARBA" id="ARBA00022692"/>
    </source>
</evidence>
<dbReference type="OrthoDB" id="9811969at2"/>
<dbReference type="GO" id="GO:0008168">
    <property type="term" value="F:methyltransferase activity"/>
    <property type="evidence" value="ECO:0007669"/>
    <property type="project" value="UniProtKB-KW"/>
</dbReference>
<keyword evidence="3 5" id="KW-1133">Transmembrane helix</keyword>
<dbReference type="EMBL" id="PYMA01000018">
    <property type="protein sequence ID" value="PSW14734.1"/>
    <property type="molecule type" value="Genomic_DNA"/>
</dbReference>
<keyword evidence="4 5" id="KW-0472">Membrane</keyword>
<dbReference type="Gene3D" id="1.20.120.1630">
    <property type="match status" value="1"/>
</dbReference>
<feature type="transmembrane region" description="Helical" evidence="5">
    <location>
        <begin position="6"/>
        <end position="28"/>
    </location>
</feature>
<feature type="transmembrane region" description="Helical" evidence="5">
    <location>
        <begin position="92"/>
        <end position="119"/>
    </location>
</feature>
<evidence type="ECO:0000256" key="3">
    <source>
        <dbReference type="ARBA" id="ARBA00022989"/>
    </source>
</evidence>
<protein>
    <submittedName>
        <fullName evidence="6">Isoprenylcysteine carboxylmethyltransferase family protein</fullName>
    </submittedName>
</protein>
<keyword evidence="6" id="KW-0489">Methyltransferase</keyword>
<gene>
    <name evidence="6" type="ORF">C9I98_21350</name>
</gene>
<dbReference type="GO" id="GO:0032259">
    <property type="term" value="P:methylation"/>
    <property type="evidence" value="ECO:0007669"/>
    <property type="project" value="UniProtKB-KW"/>
</dbReference>
<dbReference type="PANTHER" id="PTHR12714:SF24">
    <property type="entry name" value="SLR1182 PROTEIN"/>
    <property type="match status" value="1"/>
</dbReference>
<dbReference type="GO" id="GO:0012505">
    <property type="term" value="C:endomembrane system"/>
    <property type="evidence" value="ECO:0007669"/>
    <property type="project" value="UniProtKB-SubCell"/>
</dbReference>
<organism evidence="6 7">
    <name type="scientific">Photobacterium sanctipauli</name>
    <dbReference type="NCBI Taxonomy" id="1342794"/>
    <lineage>
        <taxon>Bacteria</taxon>
        <taxon>Pseudomonadati</taxon>
        <taxon>Pseudomonadota</taxon>
        <taxon>Gammaproteobacteria</taxon>
        <taxon>Vibrionales</taxon>
        <taxon>Vibrionaceae</taxon>
        <taxon>Photobacterium</taxon>
    </lineage>
</organism>
<evidence type="ECO:0000313" key="7">
    <source>
        <dbReference type="Proteomes" id="UP000241771"/>
    </source>
</evidence>
<dbReference type="InterPro" id="IPR007318">
    <property type="entry name" value="Phopholipid_MeTrfase"/>
</dbReference>
<comment type="subcellular location">
    <subcellularLocation>
        <location evidence="1">Endomembrane system</location>
        <topology evidence="1">Multi-pass membrane protein</topology>
    </subcellularLocation>
</comment>
<evidence type="ECO:0000256" key="5">
    <source>
        <dbReference type="SAM" id="Phobius"/>
    </source>
</evidence>
<evidence type="ECO:0000313" key="6">
    <source>
        <dbReference type="EMBL" id="PSW14734.1"/>
    </source>
</evidence>
<evidence type="ECO:0000256" key="1">
    <source>
        <dbReference type="ARBA" id="ARBA00004127"/>
    </source>
</evidence>
<reference evidence="6 7" key="1">
    <citation type="submission" date="2018-01" db="EMBL/GenBank/DDBJ databases">
        <title>Whole genome sequencing of Histamine producing bacteria.</title>
        <authorList>
            <person name="Butler K."/>
        </authorList>
    </citation>
    <scope>NUCLEOTIDE SEQUENCE [LARGE SCALE GENOMIC DNA]</scope>
    <source>
        <strain evidence="6 7">DSM 100436</strain>
    </source>
</reference>